<dbReference type="InterPro" id="IPR005119">
    <property type="entry name" value="LysR_subst-bd"/>
</dbReference>
<comment type="similarity">
    <text evidence="1">Belongs to the LysR transcriptional regulatory family.</text>
</comment>
<dbReference type="Gene3D" id="3.40.190.290">
    <property type="match status" value="1"/>
</dbReference>
<dbReference type="EMBL" id="LT546645">
    <property type="protein sequence ID" value="SAI68982.1"/>
    <property type="molecule type" value="Genomic_DNA"/>
</dbReference>
<keyword evidence="3" id="KW-0238">DNA-binding</keyword>
<proteinExistence type="inferred from homology"/>
<dbReference type="PATRIC" id="fig|123899.6.peg.1584"/>
<keyword evidence="7" id="KW-1185">Reference proteome</keyword>
<dbReference type="OrthoDB" id="9785974at2"/>
<dbReference type="SUPFAM" id="SSF53850">
    <property type="entry name" value="Periplasmic binding protein-like II"/>
    <property type="match status" value="1"/>
</dbReference>
<dbReference type="InterPro" id="IPR000847">
    <property type="entry name" value="LysR_HTH_N"/>
</dbReference>
<dbReference type="AlphaFoldDB" id="A0A157SEU4"/>
<dbReference type="Proteomes" id="UP000076825">
    <property type="component" value="Chromosome 1"/>
</dbReference>
<dbReference type="PROSITE" id="PS50931">
    <property type="entry name" value="HTH_LYSR"/>
    <property type="match status" value="1"/>
</dbReference>
<feature type="domain" description="HTH lysR-type" evidence="5">
    <location>
        <begin position="4"/>
        <end position="61"/>
    </location>
</feature>
<dbReference type="GO" id="GO:0005829">
    <property type="term" value="C:cytosol"/>
    <property type="evidence" value="ECO:0007669"/>
    <property type="project" value="TreeGrafter"/>
</dbReference>
<dbReference type="STRING" id="123899.SAMEA3906487_01603"/>
<dbReference type="InterPro" id="IPR050950">
    <property type="entry name" value="HTH-type_LysR_regulators"/>
</dbReference>
<evidence type="ECO:0000313" key="6">
    <source>
        <dbReference type="EMBL" id="SAI68982.1"/>
    </source>
</evidence>
<dbReference type="GeneID" id="56591106"/>
<evidence type="ECO:0000259" key="5">
    <source>
        <dbReference type="PROSITE" id="PS50931"/>
    </source>
</evidence>
<dbReference type="PANTHER" id="PTHR30419">
    <property type="entry name" value="HTH-TYPE TRANSCRIPTIONAL REGULATOR YBHD"/>
    <property type="match status" value="1"/>
</dbReference>
<name>A0A157SEU4_9BORD</name>
<accession>A0A157SEU4</accession>
<evidence type="ECO:0000256" key="1">
    <source>
        <dbReference type="ARBA" id="ARBA00009437"/>
    </source>
</evidence>
<dbReference type="RefSeq" id="WP_025513709.1">
    <property type="nucleotide sequence ID" value="NZ_CP016340.1"/>
</dbReference>
<dbReference type="KEGG" id="btrm:SAMEA390648701603"/>
<evidence type="ECO:0000256" key="4">
    <source>
        <dbReference type="ARBA" id="ARBA00023163"/>
    </source>
</evidence>
<dbReference type="Pfam" id="PF00126">
    <property type="entry name" value="HTH_1"/>
    <property type="match status" value="1"/>
</dbReference>
<keyword evidence="4" id="KW-0804">Transcription</keyword>
<evidence type="ECO:0000256" key="2">
    <source>
        <dbReference type="ARBA" id="ARBA00023015"/>
    </source>
</evidence>
<evidence type="ECO:0000256" key="3">
    <source>
        <dbReference type="ARBA" id="ARBA00023125"/>
    </source>
</evidence>
<keyword evidence="2" id="KW-0805">Transcription regulation</keyword>
<dbReference type="PANTHER" id="PTHR30419:SF2">
    <property type="entry name" value="LYSR FAMILY TRANSCRIPTIONAL REGULATOR"/>
    <property type="match status" value="1"/>
</dbReference>
<dbReference type="Pfam" id="PF03466">
    <property type="entry name" value="LysR_substrate"/>
    <property type="match status" value="1"/>
</dbReference>
<dbReference type="Gene3D" id="1.10.10.10">
    <property type="entry name" value="Winged helix-like DNA-binding domain superfamily/Winged helix DNA-binding domain"/>
    <property type="match status" value="1"/>
</dbReference>
<evidence type="ECO:0000313" key="7">
    <source>
        <dbReference type="Proteomes" id="UP000076825"/>
    </source>
</evidence>
<organism evidence="6 7">
    <name type="scientific">Bordetella trematum</name>
    <dbReference type="NCBI Taxonomy" id="123899"/>
    <lineage>
        <taxon>Bacteria</taxon>
        <taxon>Pseudomonadati</taxon>
        <taxon>Pseudomonadota</taxon>
        <taxon>Betaproteobacteria</taxon>
        <taxon>Burkholderiales</taxon>
        <taxon>Alcaligenaceae</taxon>
        <taxon>Bordetella</taxon>
    </lineage>
</organism>
<gene>
    <name evidence="6" type="primary">cynR_7</name>
    <name evidence="6" type="ORF">SAMEA3906487_01603</name>
</gene>
<protein>
    <submittedName>
        <fullName evidence="6">LysR family transcriptional regulator</fullName>
    </submittedName>
</protein>
<dbReference type="InterPro" id="IPR036390">
    <property type="entry name" value="WH_DNA-bd_sf"/>
</dbReference>
<dbReference type="eggNOG" id="COG0583">
    <property type="taxonomic scope" value="Bacteria"/>
</dbReference>
<reference evidence="6 7" key="1">
    <citation type="submission" date="2016-04" db="EMBL/GenBank/DDBJ databases">
        <authorList>
            <consortium name="Pathogen Informatics"/>
        </authorList>
    </citation>
    <scope>NUCLEOTIDE SEQUENCE [LARGE SCALE GENOMIC DNA]</scope>
    <source>
        <strain evidence="6 7">H044680328</strain>
    </source>
</reference>
<dbReference type="GO" id="GO:0003677">
    <property type="term" value="F:DNA binding"/>
    <property type="evidence" value="ECO:0007669"/>
    <property type="project" value="UniProtKB-KW"/>
</dbReference>
<dbReference type="GO" id="GO:0003700">
    <property type="term" value="F:DNA-binding transcription factor activity"/>
    <property type="evidence" value="ECO:0007669"/>
    <property type="project" value="InterPro"/>
</dbReference>
<sequence>MVRFDSQDLRLVVAIARSGSITAGAAAVHLAVASASERLKVLEASVGAPLFKRVARGVTLTPAGDVMLRHAQAVLDLSQGMEQEIAKLTRGLQGEVRVATNSVAMTRFLREPLITFLRANPGINVALEEAASSDARQMILQGKVDLAVAALDQAQADMETRPLFVDRLVAIMSRSHPLSMRARLRLAELLNYDLLMLGSRSALHTYLRQQVAELGGRISCRISVDDFSTLCRMAEAGIGVGIAPASCVARFEDMMAIRSIALQEAWSERRIGVFWSRDNPLDAPADRLLACLLEAAGQNASA</sequence>
<dbReference type="SUPFAM" id="SSF46785">
    <property type="entry name" value="Winged helix' DNA-binding domain"/>
    <property type="match status" value="1"/>
</dbReference>
<dbReference type="InterPro" id="IPR036388">
    <property type="entry name" value="WH-like_DNA-bd_sf"/>
</dbReference>